<dbReference type="GO" id="GO:0061630">
    <property type="term" value="F:ubiquitin protein ligase activity"/>
    <property type="evidence" value="ECO:0007669"/>
    <property type="project" value="UniProtKB-EC"/>
</dbReference>
<feature type="region of interest" description="Disordered" evidence="8">
    <location>
        <begin position="178"/>
        <end position="237"/>
    </location>
</feature>
<dbReference type="GO" id="GO:0000209">
    <property type="term" value="P:protein polyubiquitination"/>
    <property type="evidence" value="ECO:0007669"/>
    <property type="project" value="InterPro"/>
</dbReference>
<dbReference type="EC" id="2.3.2.26" evidence="3"/>
<evidence type="ECO:0000313" key="10">
    <source>
        <dbReference type="EMBL" id="CAE0242234.1"/>
    </source>
</evidence>
<feature type="compositionally biased region" description="Gly residues" evidence="8">
    <location>
        <begin position="182"/>
        <end position="192"/>
    </location>
</feature>
<evidence type="ECO:0000256" key="4">
    <source>
        <dbReference type="ARBA" id="ARBA00022490"/>
    </source>
</evidence>
<feature type="region of interest" description="Disordered" evidence="8">
    <location>
        <begin position="78"/>
        <end position="164"/>
    </location>
</feature>
<feature type="compositionally biased region" description="Basic and acidic residues" evidence="8">
    <location>
        <begin position="132"/>
        <end position="160"/>
    </location>
</feature>
<feature type="compositionally biased region" description="Low complexity" evidence="8">
    <location>
        <begin position="85"/>
        <end position="95"/>
    </location>
</feature>
<dbReference type="PANTHER" id="PTHR45700:SF8">
    <property type="entry name" value="HECT-TYPE E3 UBIQUITIN TRANSFERASE"/>
    <property type="match status" value="1"/>
</dbReference>
<dbReference type="Gene3D" id="3.30.2160.10">
    <property type="entry name" value="Hect, E3 ligase catalytic domain"/>
    <property type="match status" value="1"/>
</dbReference>
<reference evidence="10" key="1">
    <citation type="submission" date="2021-01" db="EMBL/GenBank/DDBJ databases">
        <authorList>
            <person name="Corre E."/>
            <person name="Pelletier E."/>
            <person name="Niang G."/>
            <person name="Scheremetjew M."/>
            <person name="Finn R."/>
            <person name="Kale V."/>
            <person name="Holt S."/>
            <person name="Cochrane G."/>
            <person name="Meng A."/>
            <person name="Brown T."/>
            <person name="Cohen L."/>
        </authorList>
    </citation>
    <scope>NUCLEOTIDE SEQUENCE</scope>
    <source>
        <strain evidence="10">NIES-2562</strain>
    </source>
</reference>
<dbReference type="Gene3D" id="3.30.2410.10">
    <property type="entry name" value="Hect, E3 ligase catalytic domain"/>
    <property type="match status" value="1"/>
</dbReference>
<dbReference type="Gene3D" id="3.90.1750.10">
    <property type="entry name" value="Hect, E3 ligase catalytic domains"/>
    <property type="match status" value="1"/>
</dbReference>
<evidence type="ECO:0000256" key="8">
    <source>
        <dbReference type="SAM" id="MobiDB-lite"/>
    </source>
</evidence>
<evidence type="ECO:0000259" key="9">
    <source>
        <dbReference type="PROSITE" id="PS50237"/>
    </source>
</evidence>
<dbReference type="FunFam" id="3.30.2160.10:FF:000004">
    <property type="entry name" value="probable E3 ubiquitin-protein ligase HERC4 isoform X1"/>
    <property type="match status" value="1"/>
</dbReference>
<evidence type="ECO:0000256" key="7">
    <source>
        <dbReference type="PROSITE-ProRule" id="PRU00104"/>
    </source>
</evidence>
<feature type="domain" description="HECT" evidence="9">
    <location>
        <begin position="750"/>
        <end position="1078"/>
    </location>
</feature>
<dbReference type="InterPro" id="IPR000569">
    <property type="entry name" value="HECT_dom"/>
</dbReference>
<accession>A0A7S3CZV7</accession>
<dbReference type="SMART" id="SM00119">
    <property type="entry name" value="HECTc"/>
    <property type="match status" value="1"/>
</dbReference>
<sequence>MAESVQDTLRRRIQQYHSQLVSGVGLPDGVTFPPSEAAALSVRLARDLSHSYEADSSGSMPIPYPDFVLDAARSLASARKESEESSSMEVEAPAAQEGSASANDVNSRSPQVSSVRRGAGHAHRLGMMLESEQSRRGDVEESVEEHGTHGGVRESERLEGEGMEVEVARQLQQFFAERPGGDEQGGPEGDGQQGLFEFLGMPGMPGMPVPIPEEAQEEEMGDHESDREGEDGDEEGGGEMEEFMQAMRGGGGGGQDEIQRFLEFVGSLPPRQQSAPALPSVSVTVEHIGEGKLSQKKIELAESLTKEKFVEDMRAWIAAETDGSDDVEVFVEQGHNYDPVQKSPEFVILQTEMIEGIFEKAASRRGSRRSDIPAHVILRSKQNWSQLQENGKRGVERLLAVLESDDVQAMTNEITLFFSNISNLAFGFVDDTNGRGVKFDVVKKVYSRIQEVTASKLPTAMETMSSALSELLNTQDVRGWEKKIRTWLVDDALVPVAAALLLNPLLMDPTEAEGRLFWRICQVVTMVLNRRHRAILASWLAKLDVEDLLSILHNLQQFITLRTYNLERVDERVLEAVLTLRVVYAANELTYGSTLAASIDKSWKGLEKFEVPVGVRAPGIGRKEFWNDGINDAIEKRWIDLPEDFVATRNYDSQRRRSLRQAGRSEKDMSREMDLLSVLPGTITSCAFILDEGSRSALLQYESTIEMRMNMHNSHMMRMLGNRSFEAPIFRLKVRREYLVEDSLHQLVVNMDNLRKPLRVEFVGEEGIDDGGLRKEWFQLLVKRLFLPEYGMLTFDDEKRQFWFNPDSFEEPEKFKLMGWLFGLAIFNSVIIELKFPTTLFKLLSGLHPSKLTLDDLSDVHPQVAKGLRELLEFEGDVENTFSLDFQVTREVFGATKQFELKENGATTPVTKENREEYVNLCIQYYLYESVKNLFQSFKHGFDEVCRDLVWRLFAPEEVELLVCGSPVLDFKKLEGNTKYDGYTAEDQIIKDFWDIIHSLPEEQQRRFLFFSTGSDRAPINGLGSLDFVIMKNGEDSDRLPTSHTCYNYLMLPPYSTKEKMRSRLLRAIQESEGFGLQ</sequence>
<organism evidence="10">
    <name type="scientific">Palpitomonas bilix</name>
    <dbReference type="NCBI Taxonomy" id="652834"/>
    <lineage>
        <taxon>Eukaryota</taxon>
        <taxon>Eukaryota incertae sedis</taxon>
    </lineage>
</organism>
<feature type="active site" description="Glycyl thioester intermediate" evidence="7">
    <location>
        <position position="1046"/>
    </location>
</feature>
<feature type="compositionally biased region" description="Polar residues" evidence="8">
    <location>
        <begin position="98"/>
        <end position="114"/>
    </location>
</feature>
<dbReference type="GO" id="GO:0005737">
    <property type="term" value="C:cytoplasm"/>
    <property type="evidence" value="ECO:0007669"/>
    <property type="project" value="UniProtKB-SubCell"/>
</dbReference>
<dbReference type="EMBL" id="HBIB01007005">
    <property type="protein sequence ID" value="CAE0242234.1"/>
    <property type="molecule type" value="Transcribed_RNA"/>
</dbReference>
<dbReference type="Pfam" id="PF00632">
    <property type="entry name" value="HECT"/>
    <property type="match status" value="1"/>
</dbReference>
<name>A0A7S3CZV7_9EUKA</name>
<gene>
    <name evidence="10" type="ORF">PBIL07802_LOCUS4398</name>
</gene>
<keyword evidence="4" id="KW-0963">Cytoplasm</keyword>
<feature type="compositionally biased region" description="Acidic residues" evidence="8">
    <location>
        <begin position="214"/>
        <end position="237"/>
    </location>
</feature>
<dbReference type="CDD" id="cd00078">
    <property type="entry name" value="HECTc"/>
    <property type="match status" value="1"/>
</dbReference>
<keyword evidence="6 7" id="KW-0833">Ubl conjugation pathway</keyword>
<comment type="catalytic activity">
    <reaction evidence="1">
        <text>S-ubiquitinyl-[E2 ubiquitin-conjugating enzyme]-L-cysteine + [acceptor protein]-L-lysine = [E2 ubiquitin-conjugating enzyme]-L-cysteine + N(6)-ubiquitinyl-[acceptor protein]-L-lysine.</text>
        <dbReference type="EC" id="2.3.2.26"/>
    </reaction>
</comment>
<evidence type="ECO:0000256" key="3">
    <source>
        <dbReference type="ARBA" id="ARBA00012485"/>
    </source>
</evidence>
<dbReference type="SUPFAM" id="SSF56204">
    <property type="entry name" value="Hect, E3 ligase catalytic domain"/>
    <property type="match status" value="1"/>
</dbReference>
<keyword evidence="5" id="KW-0808">Transferase</keyword>
<evidence type="ECO:0000256" key="1">
    <source>
        <dbReference type="ARBA" id="ARBA00000885"/>
    </source>
</evidence>
<protein>
    <recommendedName>
        <fullName evidence="3">HECT-type E3 ubiquitin transferase</fullName>
        <ecNumber evidence="3">2.3.2.26</ecNumber>
    </recommendedName>
</protein>
<evidence type="ECO:0000256" key="2">
    <source>
        <dbReference type="ARBA" id="ARBA00004496"/>
    </source>
</evidence>
<dbReference type="PANTHER" id="PTHR45700">
    <property type="entry name" value="UBIQUITIN-PROTEIN LIGASE E3C"/>
    <property type="match status" value="1"/>
</dbReference>
<evidence type="ECO:0000256" key="6">
    <source>
        <dbReference type="ARBA" id="ARBA00022786"/>
    </source>
</evidence>
<evidence type="ECO:0000256" key="5">
    <source>
        <dbReference type="ARBA" id="ARBA00022679"/>
    </source>
</evidence>
<dbReference type="InterPro" id="IPR044611">
    <property type="entry name" value="E3A/B/C-like"/>
</dbReference>
<comment type="subcellular location">
    <subcellularLocation>
        <location evidence="2">Cytoplasm</location>
    </subcellularLocation>
</comment>
<dbReference type="PROSITE" id="PS50237">
    <property type="entry name" value="HECT"/>
    <property type="match status" value="1"/>
</dbReference>
<dbReference type="FunFam" id="3.30.2410.10:FF:000003">
    <property type="entry name" value="probable E3 ubiquitin-protein ligase HERC4 isoform X1"/>
    <property type="match status" value="1"/>
</dbReference>
<dbReference type="AlphaFoldDB" id="A0A7S3CZV7"/>
<dbReference type="InterPro" id="IPR035983">
    <property type="entry name" value="Hect_E3_ubiquitin_ligase"/>
</dbReference>
<proteinExistence type="predicted"/>